<feature type="coiled-coil region" evidence="1">
    <location>
        <begin position="153"/>
        <end position="211"/>
    </location>
</feature>
<dbReference type="Proteomes" id="UP000323011">
    <property type="component" value="Unassembled WGS sequence"/>
</dbReference>
<evidence type="ECO:0000256" key="2">
    <source>
        <dbReference type="SAM" id="MobiDB-lite"/>
    </source>
</evidence>
<feature type="compositionally biased region" description="Low complexity" evidence="2">
    <location>
        <begin position="102"/>
        <end position="115"/>
    </location>
</feature>
<feature type="region of interest" description="Disordered" evidence="2">
    <location>
        <begin position="102"/>
        <end position="138"/>
    </location>
</feature>
<proteinExistence type="predicted"/>
<feature type="coiled-coil region" evidence="1">
    <location>
        <begin position="412"/>
        <end position="446"/>
    </location>
</feature>
<accession>A0A5A8CG27</accession>
<feature type="region of interest" description="Disordered" evidence="2">
    <location>
        <begin position="646"/>
        <end position="704"/>
    </location>
</feature>
<evidence type="ECO:0000313" key="3">
    <source>
        <dbReference type="EMBL" id="KAA0152002.1"/>
    </source>
</evidence>
<evidence type="ECO:0000256" key="1">
    <source>
        <dbReference type="SAM" id="Coils"/>
    </source>
</evidence>
<gene>
    <name evidence="3" type="ORF">FNF29_04117</name>
</gene>
<comment type="caution">
    <text evidence="3">The sequence shown here is derived from an EMBL/GenBank/DDBJ whole genome shotgun (WGS) entry which is preliminary data.</text>
</comment>
<dbReference type="AlphaFoldDB" id="A0A5A8CG27"/>
<evidence type="ECO:0000313" key="4">
    <source>
        <dbReference type="Proteomes" id="UP000323011"/>
    </source>
</evidence>
<keyword evidence="1" id="KW-0175">Coiled coil</keyword>
<sequence>MLPSGGGTELRRTMREDLFASIQAEAAALKRRQKKTAAYEYRQDSSKLPSIGHTTVDLSTRSSRVVESAIAALEEASAPSTPKKPSAKASLMAVKGAMPLSATAPASSSTDAAGTERPSTAPTESLDSYDPREAGQREMERIRKDIIAKRGESSALREELDKAVLQLEQARTDLQAARHENNVADQRKKGMQQLKQASEALEGMTESLDAQMIYQLTLQHMIKRLRDDKVGHTKNLRLLDEALRVQKTELKLQKRLLRQATLARETEESNLRAISEQHRKMKRELDEKLEARGQEVALRRMRRGDREKRMREEESLMARVEGDLTAQEEEELKRRAGKLKAEARLAAQRLRFAVMKADAFEEEYNRVRVAAGATDALDGVEEAAESVARELSDNPRTLQYRPPNPKQVIHRFHVVQEEVADADRQIADLSRRISHLTHARSELKRALEPTAVDPIEEFGFSRQERDELSEEGVTLKRAIVSQRMELDRLQKLKGFLSQSLDAIFSRLRHLTLETTSASEKPVPDTSPWTKATCTQLHVTIDRLMFVREEIDRAQALSGADNPAADSEDHSSPASSVHLQRSKQFEATIESVVTTNEMGVRILPRGKDHLGKRELSSKDFRTAAQQFTSSHCKAQRESRAALREAEELAAAAATSPRAASAGSSHRPASSPGKTGAAARPASAAAGRGAGSDGRDTSRRKGPKPLEVARFLAAAVSQTGQPVDEEFFANPADDAEDAVDRSKLKHQVDLERQARERAAKQQRSEA</sequence>
<keyword evidence="4" id="KW-1185">Reference proteome</keyword>
<dbReference type="EMBL" id="VLTN01000023">
    <property type="protein sequence ID" value="KAA0152002.1"/>
    <property type="molecule type" value="Genomic_DNA"/>
</dbReference>
<name>A0A5A8CG27_CAFRO</name>
<feature type="compositionally biased region" description="Polar residues" evidence="2">
    <location>
        <begin position="117"/>
        <end position="126"/>
    </location>
</feature>
<feature type="coiled-coil region" evidence="1">
    <location>
        <begin position="257"/>
        <end position="349"/>
    </location>
</feature>
<feature type="compositionally biased region" description="Basic and acidic residues" evidence="2">
    <location>
        <begin position="736"/>
        <end position="764"/>
    </location>
</feature>
<feature type="region of interest" description="Disordered" evidence="2">
    <location>
        <begin position="556"/>
        <end position="580"/>
    </location>
</feature>
<reference evidence="3 4" key="1">
    <citation type="submission" date="2019-07" db="EMBL/GenBank/DDBJ databases">
        <title>Genomes of Cafeteria roenbergensis.</title>
        <authorList>
            <person name="Fischer M.G."/>
            <person name="Hackl T."/>
            <person name="Roman M."/>
        </authorList>
    </citation>
    <scope>NUCLEOTIDE SEQUENCE [LARGE SCALE GENOMIC DNA]</scope>
    <source>
        <strain evidence="3 4">BVI</strain>
    </source>
</reference>
<feature type="region of interest" description="Disordered" evidence="2">
    <location>
        <begin position="729"/>
        <end position="764"/>
    </location>
</feature>
<organism evidence="3 4">
    <name type="scientific">Cafeteria roenbergensis</name>
    <name type="common">Marine flagellate</name>
    <dbReference type="NCBI Taxonomy" id="33653"/>
    <lineage>
        <taxon>Eukaryota</taxon>
        <taxon>Sar</taxon>
        <taxon>Stramenopiles</taxon>
        <taxon>Bigyra</taxon>
        <taxon>Opalozoa</taxon>
        <taxon>Bicosoecida</taxon>
        <taxon>Cafeteriaceae</taxon>
        <taxon>Cafeteria</taxon>
    </lineage>
</organism>
<feature type="compositionally biased region" description="Low complexity" evidence="2">
    <location>
        <begin position="647"/>
        <end position="663"/>
    </location>
</feature>
<feature type="compositionally biased region" description="Low complexity" evidence="2">
    <location>
        <begin position="673"/>
        <end position="685"/>
    </location>
</feature>
<protein>
    <submittedName>
        <fullName evidence="3">Uncharacterized protein</fullName>
    </submittedName>
</protein>
<feature type="compositionally biased region" description="Basic and acidic residues" evidence="2">
    <location>
        <begin position="129"/>
        <end position="138"/>
    </location>
</feature>